<reference evidence="3 4" key="1">
    <citation type="journal article" date="2016" name="Int. J. Syst. Evol. Microbiol.">
        <title>Desulfotomaculum ferrireducens sp. nov., a moderately thermophilic sulfate-reducing and dissimilatory Fe(III)-reducing bacterium isolated from compost.</title>
        <authorList>
            <person name="Yang G."/>
            <person name="Guo J."/>
            <person name="Zhuang L."/>
            <person name="Yuan Y."/>
            <person name="Zhou S."/>
        </authorList>
    </citation>
    <scope>NUCLEOTIDE SEQUENCE [LARGE SCALE GENOMIC DNA]</scope>
    <source>
        <strain evidence="3 4">GSS09</strain>
    </source>
</reference>
<gene>
    <name evidence="3" type="ORF">B0537_11030</name>
</gene>
<evidence type="ECO:0000313" key="3">
    <source>
        <dbReference type="EMBL" id="AQS59565.1"/>
    </source>
</evidence>
<dbReference type="InterPro" id="IPR012854">
    <property type="entry name" value="Cu_amine_oxidase-like_N"/>
</dbReference>
<dbReference type="Pfam" id="PF07833">
    <property type="entry name" value="Cu_amine_oxidN1"/>
    <property type="match status" value="1"/>
</dbReference>
<dbReference type="RefSeq" id="WP_077714629.1">
    <property type="nucleotide sequence ID" value="NZ_CP019698.1"/>
</dbReference>
<evidence type="ECO:0000313" key="4">
    <source>
        <dbReference type="Proteomes" id="UP000189464"/>
    </source>
</evidence>
<protein>
    <submittedName>
        <fullName evidence="3">Copper amine oxidase</fullName>
    </submittedName>
</protein>
<dbReference type="SUPFAM" id="SSF55383">
    <property type="entry name" value="Copper amine oxidase, domain N"/>
    <property type="match status" value="2"/>
</dbReference>
<organism evidence="3 4">
    <name type="scientific">Desulforamulus ferrireducens</name>
    <dbReference type="NCBI Taxonomy" id="1833852"/>
    <lineage>
        <taxon>Bacteria</taxon>
        <taxon>Bacillati</taxon>
        <taxon>Bacillota</taxon>
        <taxon>Clostridia</taxon>
        <taxon>Eubacteriales</taxon>
        <taxon>Peptococcaceae</taxon>
        <taxon>Desulforamulus</taxon>
    </lineage>
</organism>
<dbReference type="KEGG" id="dfg:B0537_11030"/>
<dbReference type="AlphaFoldDB" id="A0A1S6IXR5"/>
<dbReference type="STRING" id="1833852.B0537_11030"/>
<sequence>MKKLLSLLSTAVLVFCLAGSALAAPVKQAIFYLNQSYYQIDTVHHTMDAAPFIENNRTYVPIRYLSYACGLTDQDVVWDEVFQTIKLSQGDKVLQLQVNIDQAIVNDLVYDLDVAPVVKNGRTYLPARFIAESLGFEVTWDEKRRTVLITPTSK</sequence>
<feature type="signal peptide" evidence="1">
    <location>
        <begin position="1"/>
        <end position="23"/>
    </location>
</feature>
<dbReference type="EMBL" id="CP019698">
    <property type="protein sequence ID" value="AQS59565.1"/>
    <property type="molecule type" value="Genomic_DNA"/>
</dbReference>
<evidence type="ECO:0000256" key="1">
    <source>
        <dbReference type="SAM" id="SignalP"/>
    </source>
</evidence>
<feature type="chain" id="PRO_5013045967" evidence="1">
    <location>
        <begin position="24"/>
        <end position="154"/>
    </location>
</feature>
<dbReference type="Proteomes" id="UP000189464">
    <property type="component" value="Chromosome"/>
</dbReference>
<feature type="domain" description="Copper amine oxidase-like N-terminal" evidence="2">
    <location>
        <begin position="41"/>
        <end position="149"/>
    </location>
</feature>
<proteinExistence type="predicted"/>
<dbReference type="InterPro" id="IPR036582">
    <property type="entry name" value="Mao_N_sf"/>
</dbReference>
<keyword evidence="1" id="KW-0732">Signal</keyword>
<keyword evidence="4" id="KW-1185">Reference proteome</keyword>
<name>A0A1S6IXR5_9FIRM</name>
<dbReference type="OrthoDB" id="9816096at2"/>
<dbReference type="Gene3D" id="3.30.457.10">
    <property type="entry name" value="Copper amine oxidase-like, N-terminal domain"/>
    <property type="match status" value="2"/>
</dbReference>
<evidence type="ECO:0000259" key="2">
    <source>
        <dbReference type="Pfam" id="PF07833"/>
    </source>
</evidence>
<accession>A0A1S6IXR5</accession>